<comment type="caution">
    <text evidence="1">The sequence shown here is derived from an EMBL/GenBank/DDBJ whole genome shotgun (WGS) entry which is preliminary data.</text>
</comment>
<proteinExistence type="predicted"/>
<dbReference type="InParanoid" id="A0A369JTC9"/>
<evidence type="ECO:0000313" key="2">
    <source>
        <dbReference type="Proteomes" id="UP000076154"/>
    </source>
</evidence>
<accession>A0A369JTC9</accession>
<evidence type="ECO:0008006" key="3">
    <source>
        <dbReference type="Google" id="ProtNLM"/>
    </source>
</evidence>
<sequence length="266" mass="30830">MEQNLPNNHDSEANTLKRRTTAKIIERFLVHVFDCPKHYDRDSDTPEPPQLIALYQEVERILSAKLYWYSTIVDPNDRAISNEAVEPNGRVKVVIGTTEIVEGETPIESFQSEILISALILLNRLKEYHPKQSWKSDPCKFFVAALEISAGLWSGDIYERVHHVRCSAFALVDPAEMLHFEINLCRDLHWDLRMDLETLWNFRRALIEDFASKERGPSRSYPIRTRTAPHPVVCASPRTQTFQSMVTHRAYYKNRPVQAIDGHSWD</sequence>
<dbReference type="Proteomes" id="UP000076154">
    <property type="component" value="Unassembled WGS sequence"/>
</dbReference>
<name>A0A369JTC9_HYPMA</name>
<reference evidence="1" key="1">
    <citation type="submission" date="2018-04" db="EMBL/GenBank/DDBJ databases">
        <title>Whole genome sequencing of Hypsizygus marmoreus.</title>
        <authorList>
            <person name="Choi I.-G."/>
            <person name="Min B."/>
            <person name="Kim J.-G."/>
            <person name="Kim S."/>
            <person name="Oh Y.-L."/>
            <person name="Kong W.-S."/>
            <person name="Park H."/>
            <person name="Jeong J."/>
            <person name="Song E.-S."/>
        </authorList>
    </citation>
    <scope>NUCLEOTIDE SEQUENCE [LARGE SCALE GENOMIC DNA]</scope>
    <source>
        <strain evidence="1">51987-8</strain>
    </source>
</reference>
<protein>
    <recommendedName>
        <fullName evidence="3">Cyclin N-terminal domain-containing protein</fullName>
    </recommendedName>
</protein>
<keyword evidence="2" id="KW-1185">Reference proteome</keyword>
<organism evidence="1 2">
    <name type="scientific">Hypsizygus marmoreus</name>
    <name type="common">White beech mushroom</name>
    <name type="synonym">Agaricus marmoreus</name>
    <dbReference type="NCBI Taxonomy" id="39966"/>
    <lineage>
        <taxon>Eukaryota</taxon>
        <taxon>Fungi</taxon>
        <taxon>Dikarya</taxon>
        <taxon>Basidiomycota</taxon>
        <taxon>Agaricomycotina</taxon>
        <taxon>Agaricomycetes</taxon>
        <taxon>Agaricomycetidae</taxon>
        <taxon>Agaricales</taxon>
        <taxon>Tricholomatineae</taxon>
        <taxon>Lyophyllaceae</taxon>
        <taxon>Hypsizygus</taxon>
    </lineage>
</organism>
<dbReference type="Gene3D" id="1.10.472.10">
    <property type="entry name" value="Cyclin-like"/>
    <property type="match status" value="1"/>
</dbReference>
<evidence type="ECO:0000313" key="1">
    <source>
        <dbReference type="EMBL" id="RDB24490.1"/>
    </source>
</evidence>
<dbReference type="EMBL" id="LUEZ02000044">
    <property type="protein sequence ID" value="RDB24490.1"/>
    <property type="molecule type" value="Genomic_DNA"/>
</dbReference>
<gene>
    <name evidence="1" type="ORF">Hypma_008485</name>
</gene>
<dbReference type="AlphaFoldDB" id="A0A369JTC9"/>